<name>A0A9P5NCU5_GYMJU</name>
<sequence>MRQSGTIRFQLFLLPALLALTIWLLWFLTTGIIEEGYCKKGSKRSLYRLVDVLKTIFRQKAFQLRFDQAAM</sequence>
<comment type="caution">
    <text evidence="2">The sequence shown here is derived from an EMBL/GenBank/DDBJ whole genome shotgun (WGS) entry which is preliminary data.</text>
</comment>
<evidence type="ECO:0000313" key="3">
    <source>
        <dbReference type="Proteomes" id="UP000724874"/>
    </source>
</evidence>
<proteinExistence type="predicted"/>
<keyword evidence="1" id="KW-1133">Transmembrane helix</keyword>
<keyword evidence="1" id="KW-0812">Transmembrane</keyword>
<protein>
    <submittedName>
        <fullName evidence="2">Uncharacterized protein</fullName>
    </submittedName>
</protein>
<dbReference type="AlphaFoldDB" id="A0A9P5NCU5"/>
<evidence type="ECO:0000313" key="2">
    <source>
        <dbReference type="EMBL" id="KAF8878686.1"/>
    </source>
</evidence>
<reference evidence="2" key="1">
    <citation type="submission" date="2020-11" db="EMBL/GenBank/DDBJ databases">
        <authorList>
            <consortium name="DOE Joint Genome Institute"/>
            <person name="Ahrendt S."/>
            <person name="Riley R."/>
            <person name="Andreopoulos W."/>
            <person name="LaButti K."/>
            <person name="Pangilinan J."/>
            <person name="Ruiz-duenas F.J."/>
            <person name="Barrasa J.M."/>
            <person name="Sanchez-Garcia M."/>
            <person name="Camarero S."/>
            <person name="Miyauchi S."/>
            <person name="Serrano A."/>
            <person name="Linde D."/>
            <person name="Babiker R."/>
            <person name="Drula E."/>
            <person name="Ayuso-Fernandez I."/>
            <person name="Pacheco R."/>
            <person name="Padilla G."/>
            <person name="Ferreira P."/>
            <person name="Barriuso J."/>
            <person name="Kellner H."/>
            <person name="Castanera R."/>
            <person name="Alfaro M."/>
            <person name="Ramirez L."/>
            <person name="Pisabarro A.G."/>
            <person name="Kuo A."/>
            <person name="Tritt A."/>
            <person name="Lipzen A."/>
            <person name="He G."/>
            <person name="Yan M."/>
            <person name="Ng V."/>
            <person name="Cullen D."/>
            <person name="Martin F."/>
            <person name="Rosso M.-N."/>
            <person name="Henrissat B."/>
            <person name="Hibbett D."/>
            <person name="Martinez A.T."/>
            <person name="Grigoriev I.V."/>
        </authorList>
    </citation>
    <scope>NUCLEOTIDE SEQUENCE</scope>
    <source>
        <strain evidence="2">AH 44721</strain>
    </source>
</reference>
<gene>
    <name evidence="2" type="ORF">CPB84DRAFT_1793983</name>
</gene>
<feature type="transmembrane region" description="Helical" evidence="1">
    <location>
        <begin position="12"/>
        <end position="33"/>
    </location>
</feature>
<organism evidence="2 3">
    <name type="scientific">Gymnopilus junonius</name>
    <name type="common">Spectacular rustgill mushroom</name>
    <name type="synonym">Gymnopilus spectabilis subsp. junonius</name>
    <dbReference type="NCBI Taxonomy" id="109634"/>
    <lineage>
        <taxon>Eukaryota</taxon>
        <taxon>Fungi</taxon>
        <taxon>Dikarya</taxon>
        <taxon>Basidiomycota</taxon>
        <taxon>Agaricomycotina</taxon>
        <taxon>Agaricomycetes</taxon>
        <taxon>Agaricomycetidae</taxon>
        <taxon>Agaricales</taxon>
        <taxon>Agaricineae</taxon>
        <taxon>Hymenogastraceae</taxon>
        <taxon>Gymnopilus</taxon>
    </lineage>
</organism>
<dbReference type="EMBL" id="JADNYJ010000156">
    <property type="protein sequence ID" value="KAF8878686.1"/>
    <property type="molecule type" value="Genomic_DNA"/>
</dbReference>
<evidence type="ECO:0000256" key="1">
    <source>
        <dbReference type="SAM" id="Phobius"/>
    </source>
</evidence>
<dbReference type="Proteomes" id="UP000724874">
    <property type="component" value="Unassembled WGS sequence"/>
</dbReference>
<accession>A0A9P5NCU5</accession>
<keyword evidence="3" id="KW-1185">Reference proteome</keyword>
<keyword evidence="1" id="KW-0472">Membrane</keyword>